<evidence type="ECO:0000259" key="1">
    <source>
        <dbReference type="Pfam" id="PF07593"/>
    </source>
</evidence>
<evidence type="ECO:0000313" key="3">
    <source>
        <dbReference type="Proteomes" id="UP000812270"/>
    </source>
</evidence>
<dbReference type="Pfam" id="PF13517">
    <property type="entry name" value="FG-GAP_3"/>
    <property type="match status" value="3"/>
</dbReference>
<dbReference type="InterPro" id="IPR011519">
    <property type="entry name" value="UnbV_ASPIC"/>
</dbReference>
<dbReference type="Pfam" id="PF07593">
    <property type="entry name" value="UnbV_ASPIC"/>
    <property type="match status" value="1"/>
</dbReference>
<dbReference type="Proteomes" id="UP000812270">
    <property type="component" value="Unassembled WGS sequence"/>
</dbReference>
<keyword evidence="3" id="KW-1185">Reference proteome</keyword>
<organism evidence="2 3">
    <name type="scientific">Pinibacter aurantiacus</name>
    <dbReference type="NCBI Taxonomy" id="2851599"/>
    <lineage>
        <taxon>Bacteria</taxon>
        <taxon>Pseudomonadati</taxon>
        <taxon>Bacteroidota</taxon>
        <taxon>Chitinophagia</taxon>
        <taxon>Chitinophagales</taxon>
        <taxon>Chitinophagaceae</taxon>
        <taxon>Pinibacter</taxon>
    </lineage>
</organism>
<sequence length="713" mass="78496">MAKLLASIDATEQSPANQFCPTAKIKYYDSIINISTSNIDLFTNTYYKANALLENGNEQSAVETLEALLQKMQVYNSSMTIDMQKLLALSYLRLGERTNCLHNHSAASCIFPIANSGVHVNKTGSYKAIELYQNILRNDPADLESLWLLNIAYMTVGGYPNSVPPQFLLKGLDAKDSISVKPFIDIAANTGLSINNMGGGSVVDDFNNDGYLDLITSGWGLQESMHYFINNADGTFRDVSDSSELSKIKGGLNIMQTDYNNDGLKDVFVLRGAWKSKFGKEPPSLLRNNGDGTFTDVTKESGLLSIHPTQTATWADFNNDGWLDLFIGHECWDDGDPQYCELYLNDHDGTFANYTKEAGINVSKFVKGVTSGDYDNDGDADIFISTLNGDKFLFQNEGVKNGKLHFKDVSSSAGFASEKTKTFATWFFDYDNDGWQDLIVCGYNFTSSLATYAAEEALGKTEANSGEVFLYRNNRDGSFTNITKSAGLTKMVFAMSANFGDIDNDGYPDMFFGTGNPKYQSLVPNKMFKNMGGKYFADVTNSARVGNLQKGHGISFADMDNDGDEDIYIDMGGAYPGDVYQNSFFINPGQSNNNWIEIATQGTTCNRAAIGARLMVYFKENNQPRVVYKDVNSGGSFGANPLRQHIGIGTATSIDSIVIKWPGDKALQTFKNISPNRYINIIQGNNAFATTQLKTLDFTAVKFGMLVKECGRQ</sequence>
<comment type="caution">
    <text evidence="2">The sequence shown here is derived from an EMBL/GenBank/DDBJ whole genome shotgun (WGS) entry which is preliminary data.</text>
</comment>
<dbReference type="PANTHER" id="PTHR16026">
    <property type="entry name" value="CARTILAGE ACIDIC PROTEIN 1"/>
    <property type="match status" value="1"/>
</dbReference>
<protein>
    <submittedName>
        <fullName evidence="2">CRTAC1 family protein</fullName>
    </submittedName>
</protein>
<accession>A0A9E2S316</accession>
<dbReference type="InterPro" id="IPR013517">
    <property type="entry name" value="FG-GAP"/>
</dbReference>
<proteinExistence type="predicted"/>
<dbReference type="EMBL" id="JAHSPG010000001">
    <property type="protein sequence ID" value="MBV4355688.1"/>
    <property type="molecule type" value="Genomic_DNA"/>
</dbReference>
<reference evidence="2" key="1">
    <citation type="submission" date="2021-06" db="EMBL/GenBank/DDBJ databases">
        <authorList>
            <person name="Huq M.A."/>
        </authorList>
    </citation>
    <scope>NUCLEOTIDE SEQUENCE</scope>
    <source>
        <strain evidence="2">MAH-26</strain>
    </source>
</reference>
<dbReference type="AlphaFoldDB" id="A0A9E2S316"/>
<dbReference type="RefSeq" id="WP_217789235.1">
    <property type="nucleotide sequence ID" value="NZ_JAHSPG010000001.1"/>
</dbReference>
<feature type="domain" description="ASPIC/UnbV" evidence="1">
    <location>
        <begin position="609"/>
        <end position="679"/>
    </location>
</feature>
<gene>
    <name evidence="2" type="ORF">KTO63_00920</name>
</gene>
<name>A0A9E2S316_9BACT</name>
<dbReference type="InterPro" id="IPR027039">
    <property type="entry name" value="Crtac1"/>
</dbReference>
<dbReference type="PANTHER" id="PTHR16026:SF0">
    <property type="entry name" value="CARTILAGE ACIDIC PROTEIN 1"/>
    <property type="match status" value="1"/>
</dbReference>
<evidence type="ECO:0000313" key="2">
    <source>
        <dbReference type="EMBL" id="MBV4355688.1"/>
    </source>
</evidence>